<proteinExistence type="predicted"/>
<gene>
    <name evidence="8" type="ORF">GCM10009742_72200</name>
</gene>
<keyword evidence="9" id="KW-1185">Reference proteome</keyword>
<dbReference type="PANTHER" id="PTHR23513">
    <property type="entry name" value="INTEGRAL MEMBRANE EFFLUX PROTEIN-RELATED"/>
    <property type="match status" value="1"/>
</dbReference>
<dbReference type="Proteomes" id="UP001500190">
    <property type="component" value="Unassembled WGS sequence"/>
</dbReference>
<sequence length="304" mass="30653">MQVLYGVVVLVQTQTVVNDLASASLVPKVLPTEMLAASNSALSVNSSVAGIAGNGLGGGLVQLAGASLAVAVDAVSYAVSGTLLLFLRSPSLRTARVRGRRGIVGDIKSGLAYVRQDRVLVALCLTSGIGALAVAIRDASLVLALVRDLHFSPALVGLLAMLAGLGGVIGGLLASRVAKRLGFGRSVLWAIVVSAPAIGLLTSPFGVAAPLVVGLGQFIAGASGAVYTIGQLTMRQLVTPPDMLGRVNAVRRFLVYAMLPVGGLVGGFGGVHVESRAMLGVAAVVMLASVLPLLAADVRPGARP</sequence>
<evidence type="ECO:0000256" key="6">
    <source>
        <dbReference type="SAM" id="Phobius"/>
    </source>
</evidence>
<dbReference type="Gene3D" id="1.20.1250.20">
    <property type="entry name" value="MFS general substrate transporter like domains"/>
    <property type="match status" value="1"/>
</dbReference>
<feature type="transmembrane region" description="Helical" evidence="6">
    <location>
        <begin position="187"/>
        <end position="205"/>
    </location>
</feature>
<evidence type="ECO:0000256" key="5">
    <source>
        <dbReference type="ARBA" id="ARBA00023136"/>
    </source>
</evidence>
<keyword evidence="3 6" id="KW-0812">Transmembrane</keyword>
<dbReference type="EMBL" id="BAAAND010000012">
    <property type="protein sequence ID" value="GAA1611052.1"/>
    <property type="molecule type" value="Genomic_DNA"/>
</dbReference>
<feature type="transmembrane region" description="Helical" evidence="6">
    <location>
        <begin position="63"/>
        <end position="87"/>
    </location>
</feature>
<feature type="domain" description="Major facilitator superfamily (MFS) profile" evidence="7">
    <location>
        <begin position="119"/>
        <end position="304"/>
    </location>
</feature>
<dbReference type="SUPFAM" id="SSF103473">
    <property type="entry name" value="MFS general substrate transporter"/>
    <property type="match status" value="1"/>
</dbReference>
<keyword evidence="2" id="KW-1003">Cell membrane</keyword>
<evidence type="ECO:0000259" key="7">
    <source>
        <dbReference type="PROSITE" id="PS50850"/>
    </source>
</evidence>
<dbReference type="InterPro" id="IPR011701">
    <property type="entry name" value="MFS"/>
</dbReference>
<accession>A0ABN2ELZ8</accession>
<evidence type="ECO:0000256" key="2">
    <source>
        <dbReference type="ARBA" id="ARBA00022475"/>
    </source>
</evidence>
<keyword evidence="4 6" id="KW-1133">Transmembrane helix</keyword>
<organism evidence="8 9">
    <name type="scientific">Kribbella karoonensis</name>
    <dbReference type="NCBI Taxonomy" id="324851"/>
    <lineage>
        <taxon>Bacteria</taxon>
        <taxon>Bacillati</taxon>
        <taxon>Actinomycetota</taxon>
        <taxon>Actinomycetes</taxon>
        <taxon>Propionibacteriales</taxon>
        <taxon>Kribbellaceae</taxon>
        <taxon>Kribbella</taxon>
    </lineage>
</organism>
<dbReference type="PANTHER" id="PTHR23513:SF6">
    <property type="entry name" value="MAJOR FACILITATOR SUPERFAMILY ASSOCIATED DOMAIN-CONTAINING PROTEIN"/>
    <property type="match status" value="1"/>
</dbReference>
<name>A0ABN2ELZ8_9ACTN</name>
<evidence type="ECO:0000256" key="1">
    <source>
        <dbReference type="ARBA" id="ARBA00004651"/>
    </source>
</evidence>
<dbReference type="PROSITE" id="PS50850">
    <property type="entry name" value="MFS"/>
    <property type="match status" value="1"/>
</dbReference>
<feature type="transmembrane region" description="Helical" evidence="6">
    <location>
        <begin position="253"/>
        <end position="271"/>
    </location>
</feature>
<keyword evidence="5 6" id="KW-0472">Membrane</keyword>
<reference evidence="8 9" key="1">
    <citation type="journal article" date="2019" name="Int. J. Syst. Evol. Microbiol.">
        <title>The Global Catalogue of Microorganisms (GCM) 10K type strain sequencing project: providing services to taxonomists for standard genome sequencing and annotation.</title>
        <authorList>
            <consortium name="The Broad Institute Genomics Platform"/>
            <consortium name="The Broad Institute Genome Sequencing Center for Infectious Disease"/>
            <person name="Wu L."/>
            <person name="Ma J."/>
        </authorList>
    </citation>
    <scope>NUCLEOTIDE SEQUENCE [LARGE SCALE GENOMIC DNA]</scope>
    <source>
        <strain evidence="8 9">JCM 14304</strain>
    </source>
</reference>
<feature type="transmembrane region" description="Helical" evidence="6">
    <location>
        <begin position="277"/>
        <end position="296"/>
    </location>
</feature>
<dbReference type="Pfam" id="PF07690">
    <property type="entry name" value="MFS_1"/>
    <property type="match status" value="1"/>
</dbReference>
<comment type="caution">
    <text evidence="8">The sequence shown here is derived from an EMBL/GenBank/DDBJ whole genome shotgun (WGS) entry which is preliminary data.</text>
</comment>
<evidence type="ECO:0000313" key="9">
    <source>
        <dbReference type="Proteomes" id="UP001500190"/>
    </source>
</evidence>
<dbReference type="InterPro" id="IPR036259">
    <property type="entry name" value="MFS_trans_sf"/>
</dbReference>
<evidence type="ECO:0000256" key="3">
    <source>
        <dbReference type="ARBA" id="ARBA00022692"/>
    </source>
</evidence>
<feature type="transmembrane region" description="Helical" evidence="6">
    <location>
        <begin position="119"/>
        <end position="136"/>
    </location>
</feature>
<evidence type="ECO:0000256" key="4">
    <source>
        <dbReference type="ARBA" id="ARBA00022989"/>
    </source>
</evidence>
<feature type="transmembrane region" description="Helical" evidence="6">
    <location>
        <begin position="156"/>
        <end position="175"/>
    </location>
</feature>
<evidence type="ECO:0000313" key="8">
    <source>
        <dbReference type="EMBL" id="GAA1611052.1"/>
    </source>
</evidence>
<feature type="transmembrane region" description="Helical" evidence="6">
    <location>
        <begin position="211"/>
        <end position="232"/>
    </location>
</feature>
<protein>
    <recommendedName>
        <fullName evidence="7">Major facilitator superfamily (MFS) profile domain-containing protein</fullName>
    </recommendedName>
</protein>
<comment type="subcellular location">
    <subcellularLocation>
        <location evidence="1">Cell membrane</location>
        <topology evidence="1">Multi-pass membrane protein</topology>
    </subcellularLocation>
</comment>
<dbReference type="InterPro" id="IPR020846">
    <property type="entry name" value="MFS_dom"/>
</dbReference>